<protein>
    <submittedName>
        <fullName evidence="1">Uncharacterized protein</fullName>
    </submittedName>
</protein>
<reference evidence="1 2" key="1">
    <citation type="submission" date="2021-06" db="EMBL/GenBank/DDBJ databases">
        <title>Caerostris extrusa draft genome.</title>
        <authorList>
            <person name="Kono N."/>
            <person name="Arakawa K."/>
        </authorList>
    </citation>
    <scope>NUCLEOTIDE SEQUENCE [LARGE SCALE GENOMIC DNA]</scope>
</reference>
<keyword evidence="2" id="KW-1185">Reference proteome</keyword>
<sequence length="135" mass="14940">MPSVQRRHYNVMCPELKQVVSTGSKLITKLLKNSNEKFHTLANPTCSADVLLQKLLVVYLYAISGSWTKEIEKKKGIFLSDKEACPDDSASSVHLLIGVDIAGKLLLEKFVNLSCGLVAMETLLGWSLMGKLEMK</sequence>
<name>A0AAV4XY55_CAEEX</name>
<comment type="caution">
    <text evidence="1">The sequence shown here is derived from an EMBL/GenBank/DDBJ whole genome shotgun (WGS) entry which is preliminary data.</text>
</comment>
<evidence type="ECO:0000313" key="1">
    <source>
        <dbReference type="EMBL" id="GIY99707.1"/>
    </source>
</evidence>
<accession>A0AAV4XY55</accession>
<dbReference type="EMBL" id="BPLR01018450">
    <property type="protein sequence ID" value="GIY99707.1"/>
    <property type="molecule type" value="Genomic_DNA"/>
</dbReference>
<evidence type="ECO:0000313" key="2">
    <source>
        <dbReference type="Proteomes" id="UP001054945"/>
    </source>
</evidence>
<gene>
    <name evidence="1" type="ORF">CEXT_361981</name>
</gene>
<dbReference type="AlphaFoldDB" id="A0AAV4XY55"/>
<proteinExistence type="predicted"/>
<dbReference type="Proteomes" id="UP001054945">
    <property type="component" value="Unassembled WGS sequence"/>
</dbReference>
<organism evidence="1 2">
    <name type="scientific">Caerostris extrusa</name>
    <name type="common">Bark spider</name>
    <name type="synonym">Caerostris bankana</name>
    <dbReference type="NCBI Taxonomy" id="172846"/>
    <lineage>
        <taxon>Eukaryota</taxon>
        <taxon>Metazoa</taxon>
        <taxon>Ecdysozoa</taxon>
        <taxon>Arthropoda</taxon>
        <taxon>Chelicerata</taxon>
        <taxon>Arachnida</taxon>
        <taxon>Araneae</taxon>
        <taxon>Araneomorphae</taxon>
        <taxon>Entelegynae</taxon>
        <taxon>Araneoidea</taxon>
        <taxon>Araneidae</taxon>
        <taxon>Caerostris</taxon>
    </lineage>
</organism>